<protein>
    <submittedName>
        <fullName evidence="1">Uncharacterized protein</fullName>
    </submittedName>
</protein>
<dbReference type="AlphaFoldDB" id="A0AAD8UTC9"/>
<reference evidence="1" key="1">
    <citation type="submission" date="2021-12" db="EMBL/GenBank/DDBJ databases">
        <title>Comparative genomics, transcriptomics and evolutionary studies reveal genomic signatures of adaptation to plant cell wall in hemibiotrophic fungi.</title>
        <authorList>
            <consortium name="DOE Joint Genome Institute"/>
            <person name="Baroncelli R."/>
            <person name="Diaz J.F."/>
            <person name="Benocci T."/>
            <person name="Peng M."/>
            <person name="Battaglia E."/>
            <person name="Haridas S."/>
            <person name="Andreopoulos W."/>
            <person name="Labutti K."/>
            <person name="Pangilinan J."/>
            <person name="Floch G.L."/>
            <person name="Makela M.R."/>
            <person name="Henrissat B."/>
            <person name="Grigoriev I.V."/>
            <person name="Crouch J.A."/>
            <person name="De Vries R.P."/>
            <person name="Sukno S.A."/>
            <person name="Thon M.R."/>
        </authorList>
    </citation>
    <scope>NUCLEOTIDE SEQUENCE</scope>
    <source>
        <strain evidence="1">CBS 112980</strain>
    </source>
</reference>
<dbReference type="GeneID" id="85391753"/>
<evidence type="ECO:0000313" key="1">
    <source>
        <dbReference type="EMBL" id="KAK1726774.1"/>
    </source>
</evidence>
<comment type="caution">
    <text evidence="1">The sequence shown here is derived from an EMBL/GenBank/DDBJ whole genome shotgun (WGS) entry which is preliminary data.</text>
</comment>
<gene>
    <name evidence="1" type="ORF">BDZ83DRAFT_614684</name>
</gene>
<name>A0AAD8UTC9_GLOAC</name>
<organism evidence="1 2">
    <name type="scientific">Glomerella acutata</name>
    <name type="common">Colletotrichum acutatum</name>
    <dbReference type="NCBI Taxonomy" id="27357"/>
    <lineage>
        <taxon>Eukaryota</taxon>
        <taxon>Fungi</taxon>
        <taxon>Dikarya</taxon>
        <taxon>Ascomycota</taxon>
        <taxon>Pezizomycotina</taxon>
        <taxon>Sordariomycetes</taxon>
        <taxon>Hypocreomycetidae</taxon>
        <taxon>Glomerellales</taxon>
        <taxon>Glomerellaceae</taxon>
        <taxon>Colletotrichum</taxon>
        <taxon>Colletotrichum acutatum species complex</taxon>
    </lineage>
</organism>
<dbReference type="EMBL" id="JAHMHS010000029">
    <property type="protein sequence ID" value="KAK1726774.1"/>
    <property type="molecule type" value="Genomic_DNA"/>
</dbReference>
<sequence length="201" mass="23411">MPPQSSQASHLWLQVFCSQLQSLCRFQQQLLSSLKTCLPTEIFVLESSMRAGFLLSLLFLALGSLPLPPRRRHLYLTYQLRVLQSSQPTLLYLLKLNFPLLQQLRQLELHSRPQQHRLRLVVQTLLLLLALFRHKLEPEALETMATHRILPQQVSLNHLCNLRVRWIPGQPILHLLLLKPPTRQVAVQEVRHRHQLLQPAP</sequence>
<proteinExistence type="predicted"/>
<evidence type="ECO:0000313" key="2">
    <source>
        <dbReference type="Proteomes" id="UP001244207"/>
    </source>
</evidence>
<dbReference type="RefSeq" id="XP_060366829.1">
    <property type="nucleotide sequence ID" value="XM_060507854.1"/>
</dbReference>
<dbReference type="Proteomes" id="UP001244207">
    <property type="component" value="Unassembled WGS sequence"/>
</dbReference>
<accession>A0AAD8UTC9</accession>
<keyword evidence="2" id="KW-1185">Reference proteome</keyword>